<dbReference type="Proteomes" id="UP000299102">
    <property type="component" value="Unassembled WGS sequence"/>
</dbReference>
<evidence type="ECO:0000313" key="3">
    <source>
        <dbReference type="Proteomes" id="UP000299102"/>
    </source>
</evidence>
<feature type="region of interest" description="Disordered" evidence="1">
    <location>
        <begin position="51"/>
        <end position="73"/>
    </location>
</feature>
<gene>
    <name evidence="2" type="ORF">EVAR_74229_1</name>
</gene>
<accession>A0A4C1SCC8</accession>
<keyword evidence="3" id="KW-1185">Reference proteome</keyword>
<sequence length="95" mass="10515">MSQAISSDHCSELKVTFALSADAGRPSRSSNLVRLRRSALGKSAPTLSVHVKEPCAVSRRPSRLPPPPPHHRLSLVVSLRDRSDICRERECEVFD</sequence>
<dbReference type="EMBL" id="BGZK01000004">
    <property type="protein sequence ID" value="GBO99828.1"/>
    <property type="molecule type" value="Genomic_DNA"/>
</dbReference>
<organism evidence="2 3">
    <name type="scientific">Eumeta variegata</name>
    <name type="common">Bagworm moth</name>
    <name type="synonym">Eumeta japonica</name>
    <dbReference type="NCBI Taxonomy" id="151549"/>
    <lineage>
        <taxon>Eukaryota</taxon>
        <taxon>Metazoa</taxon>
        <taxon>Ecdysozoa</taxon>
        <taxon>Arthropoda</taxon>
        <taxon>Hexapoda</taxon>
        <taxon>Insecta</taxon>
        <taxon>Pterygota</taxon>
        <taxon>Neoptera</taxon>
        <taxon>Endopterygota</taxon>
        <taxon>Lepidoptera</taxon>
        <taxon>Glossata</taxon>
        <taxon>Ditrysia</taxon>
        <taxon>Tineoidea</taxon>
        <taxon>Psychidae</taxon>
        <taxon>Oiketicinae</taxon>
        <taxon>Eumeta</taxon>
    </lineage>
</organism>
<dbReference type="AlphaFoldDB" id="A0A4C1SCC8"/>
<proteinExistence type="predicted"/>
<reference evidence="2 3" key="1">
    <citation type="journal article" date="2019" name="Commun. Biol.">
        <title>The bagworm genome reveals a unique fibroin gene that provides high tensile strength.</title>
        <authorList>
            <person name="Kono N."/>
            <person name="Nakamura H."/>
            <person name="Ohtoshi R."/>
            <person name="Tomita M."/>
            <person name="Numata K."/>
            <person name="Arakawa K."/>
        </authorList>
    </citation>
    <scope>NUCLEOTIDE SEQUENCE [LARGE SCALE GENOMIC DNA]</scope>
</reference>
<comment type="caution">
    <text evidence="2">The sequence shown here is derived from an EMBL/GenBank/DDBJ whole genome shotgun (WGS) entry which is preliminary data.</text>
</comment>
<name>A0A4C1SCC8_EUMVA</name>
<evidence type="ECO:0000313" key="2">
    <source>
        <dbReference type="EMBL" id="GBO99828.1"/>
    </source>
</evidence>
<protein>
    <submittedName>
        <fullName evidence="2">Uncharacterized protein</fullName>
    </submittedName>
</protein>
<evidence type="ECO:0000256" key="1">
    <source>
        <dbReference type="SAM" id="MobiDB-lite"/>
    </source>
</evidence>